<dbReference type="Gene3D" id="3.30.160.60">
    <property type="entry name" value="Classic Zinc Finger"/>
    <property type="match status" value="3"/>
</dbReference>
<keyword evidence="4 8" id="KW-0863">Zinc-finger</keyword>
<proteinExistence type="predicted"/>
<feature type="non-terminal residue" evidence="12">
    <location>
        <position position="1"/>
    </location>
</feature>
<reference evidence="12" key="1">
    <citation type="submission" date="2025-08" db="UniProtKB">
        <authorList>
            <consortium name="RefSeq"/>
        </authorList>
    </citation>
    <scope>IDENTIFICATION</scope>
</reference>
<evidence type="ECO:0000256" key="6">
    <source>
        <dbReference type="ARBA" id="ARBA00023125"/>
    </source>
</evidence>
<evidence type="ECO:0000256" key="7">
    <source>
        <dbReference type="ARBA" id="ARBA00023242"/>
    </source>
</evidence>
<dbReference type="RefSeq" id="XP_005113223.3">
    <property type="nucleotide sequence ID" value="XM_005113166.3"/>
</dbReference>
<feature type="region of interest" description="Disordered" evidence="9">
    <location>
        <begin position="1"/>
        <end position="37"/>
    </location>
</feature>
<feature type="region of interest" description="Disordered" evidence="9">
    <location>
        <begin position="360"/>
        <end position="387"/>
    </location>
</feature>
<evidence type="ECO:0000313" key="11">
    <source>
        <dbReference type="Proteomes" id="UP000694888"/>
    </source>
</evidence>
<sequence>SSSASSSASSSSSSSAAAAGSPPSLSSSSPSTLPMRPMFQGLPLSTLSGPALSMGMLGGSAALLRPGPVTSGSAGLPAPLLQYPGMFPTPEELKYLSMAQIQAANQAQLAGEVAKMKPPYLTRNYLELAMLVCNTFRGKLFPCPHCRYVTDRRNNLKRHVATMHQACDKQLECCGVTFSTKASLREHITIFHHNGYSCAYCGRRFCRKALLKRHLSVHSGQKDYTCPHCDYATSHKSNLERHKRIHARLHLMGASGLGDAGSHAELLYGDHDDISVENSPRAEDVGESSHSPGAGVRNLTRAFHMDTGPSAMTSLSLAGHRERYHLGLALNSDPLGMNKMELPEPSGEEEEEDCDVDIDDIDDDEVDNEESGYGVKEMRDSFPATPGQPINLMTGSAHHRWSRHPQPSQLDNVPINLVTDRNVRASVGNEDRVKGTLLVGTRQDDVRNTRNDGVMSPRSDASSK</sequence>
<dbReference type="SUPFAM" id="SSF57667">
    <property type="entry name" value="beta-beta-alpha zinc fingers"/>
    <property type="match status" value="2"/>
</dbReference>
<evidence type="ECO:0000256" key="1">
    <source>
        <dbReference type="ARBA" id="ARBA00004123"/>
    </source>
</evidence>
<keyword evidence="6" id="KW-0238">DNA-binding</keyword>
<comment type="subcellular location">
    <subcellularLocation>
        <location evidence="1">Nucleus</location>
    </subcellularLocation>
</comment>
<feature type="domain" description="C2H2-type" evidence="10">
    <location>
        <begin position="224"/>
        <end position="247"/>
    </location>
</feature>
<name>A0ABM0KAY5_APLCA</name>
<dbReference type="Pfam" id="PF13909">
    <property type="entry name" value="zf-H2C2_5"/>
    <property type="match status" value="1"/>
</dbReference>
<evidence type="ECO:0000313" key="12">
    <source>
        <dbReference type="RefSeq" id="XP_005113223.3"/>
    </source>
</evidence>
<dbReference type="InterPro" id="IPR013087">
    <property type="entry name" value="Znf_C2H2_type"/>
</dbReference>
<evidence type="ECO:0000256" key="9">
    <source>
        <dbReference type="SAM" id="MobiDB-lite"/>
    </source>
</evidence>
<keyword evidence="7" id="KW-0539">Nucleus</keyword>
<feature type="region of interest" description="Disordered" evidence="9">
    <location>
        <begin position="439"/>
        <end position="464"/>
    </location>
</feature>
<dbReference type="PANTHER" id="PTHR24404:SF114">
    <property type="entry name" value="KLUMPFUSS, ISOFORM B-RELATED"/>
    <property type="match status" value="1"/>
</dbReference>
<evidence type="ECO:0000259" key="10">
    <source>
        <dbReference type="PROSITE" id="PS50157"/>
    </source>
</evidence>
<dbReference type="PROSITE" id="PS00028">
    <property type="entry name" value="ZINC_FINGER_C2H2_1"/>
    <property type="match status" value="1"/>
</dbReference>
<gene>
    <name evidence="12" type="primary">LOC101846112</name>
</gene>
<organism evidence="11 12">
    <name type="scientific">Aplysia californica</name>
    <name type="common">California sea hare</name>
    <dbReference type="NCBI Taxonomy" id="6500"/>
    <lineage>
        <taxon>Eukaryota</taxon>
        <taxon>Metazoa</taxon>
        <taxon>Spiralia</taxon>
        <taxon>Lophotrochozoa</taxon>
        <taxon>Mollusca</taxon>
        <taxon>Gastropoda</taxon>
        <taxon>Heterobranchia</taxon>
        <taxon>Euthyneura</taxon>
        <taxon>Tectipleura</taxon>
        <taxon>Aplysiida</taxon>
        <taxon>Aplysioidea</taxon>
        <taxon>Aplysiidae</taxon>
        <taxon>Aplysia</taxon>
    </lineage>
</organism>
<dbReference type="InterPro" id="IPR050589">
    <property type="entry name" value="Ikaros_C2H2-ZF"/>
</dbReference>
<dbReference type="SMART" id="SM00355">
    <property type="entry name" value="ZnF_C2H2"/>
    <property type="match status" value="4"/>
</dbReference>
<dbReference type="GeneID" id="101846112"/>
<dbReference type="Pfam" id="PF00096">
    <property type="entry name" value="zf-C2H2"/>
    <property type="match status" value="2"/>
</dbReference>
<evidence type="ECO:0000256" key="8">
    <source>
        <dbReference type="PROSITE-ProRule" id="PRU00042"/>
    </source>
</evidence>
<feature type="compositionally biased region" description="Low complexity" evidence="9">
    <location>
        <begin position="1"/>
        <end position="31"/>
    </location>
</feature>
<dbReference type="Proteomes" id="UP000694888">
    <property type="component" value="Unplaced"/>
</dbReference>
<feature type="region of interest" description="Disordered" evidence="9">
    <location>
        <begin position="277"/>
        <end position="296"/>
    </location>
</feature>
<keyword evidence="5" id="KW-0862">Zinc</keyword>
<keyword evidence="3" id="KW-0677">Repeat</keyword>
<dbReference type="PROSITE" id="PS50157">
    <property type="entry name" value="ZINC_FINGER_C2H2_2"/>
    <property type="match status" value="2"/>
</dbReference>
<dbReference type="PANTHER" id="PTHR24404">
    <property type="entry name" value="ZINC FINGER PROTEIN"/>
    <property type="match status" value="1"/>
</dbReference>
<keyword evidence="2" id="KW-0479">Metal-binding</keyword>
<evidence type="ECO:0000256" key="4">
    <source>
        <dbReference type="ARBA" id="ARBA00022771"/>
    </source>
</evidence>
<evidence type="ECO:0000256" key="2">
    <source>
        <dbReference type="ARBA" id="ARBA00022723"/>
    </source>
</evidence>
<feature type="compositionally biased region" description="Acidic residues" evidence="9">
    <location>
        <begin position="360"/>
        <end position="370"/>
    </location>
</feature>
<feature type="domain" description="C2H2-type" evidence="10">
    <location>
        <begin position="196"/>
        <end position="223"/>
    </location>
</feature>
<dbReference type="InterPro" id="IPR036236">
    <property type="entry name" value="Znf_C2H2_sf"/>
</dbReference>
<evidence type="ECO:0000256" key="5">
    <source>
        <dbReference type="ARBA" id="ARBA00022833"/>
    </source>
</evidence>
<protein>
    <submittedName>
        <fullName evidence="12">Zinc finger protein 384-like</fullName>
    </submittedName>
</protein>
<accession>A0ABM0KAY5</accession>
<keyword evidence="11" id="KW-1185">Reference proteome</keyword>
<evidence type="ECO:0000256" key="3">
    <source>
        <dbReference type="ARBA" id="ARBA00022737"/>
    </source>
</evidence>